<sequence length="332" mass="36551">MSCSSFPAKVSEDGVKMPRPRAPKACLRCRARKVRCDVSISGIPCRNCDLDHMSCAVAERMSKRRLPANKGLNTNSPTNVVLPQATVDKETSQTPSELVWDSQLDLPLKKAKVQNTTKASSSSNDSNGSPGQLILDFSPAAQAKPKSTVDKASGLDVSPIINFPKSNGTIKPPTSRPCRSTRADCLKPSECPFIQLPDFLQGYLQLPPRLILDEFVRHYFLYVHPIVPLLDEGHFWDIYCDRLGDGPDVERIPIVAFQATLFVSCSFVPRNITDALGFDCPRVASASFYKRAKLLFDLNTESSPIALAQAALLLTYWPTSIGIRPNKPTRFG</sequence>
<dbReference type="SUPFAM" id="SSF57701">
    <property type="entry name" value="Zn2/Cys6 DNA-binding domain"/>
    <property type="match status" value="1"/>
</dbReference>
<name>A0A9P9IJW8_9HYPO</name>
<evidence type="ECO:0000256" key="1">
    <source>
        <dbReference type="ARBA" id="ARBA00023242"/>
    </source>
</evidence>
<evidence type="ECO:0000313" key="4">
    <source>
        <dbReference type="EMBL" id="KAH7124938.1"/>
    </source>
</evidence>
<feature type="compositionally biased region" description="Low complexity" evidence="2">
    <location>
        <begin position="120"/>
        <end position="129"/>
    </location>
</feature>
<dbReference type="PROSITE" id="PS00463">
    <property type="entry name" value="ZN2_CY6_FUNGAL_1"/>
    <property type="match status" value="1"/>
</dbReference>
<feature type="region of interest" description="Disordered" evidence="2">
    <location>
        <begin position="111"/>
        <end position="134"/>
    </location>
</feature>
<dbReference type="PROSITE" id="PS50048">
    <property type="entry name" value="ZN2_CY6_FUNGAL_2"/>
    <property type="match status" value="1"/>
</dbReference>
<dbReference type="InterPro" id="IPR052761">
    <property type="entry name" value="Fungal_Detox/Toxin_TFs"/>
</dbReference>
<dbReference type="AlphaFoldDB" id="A0A9P9IJW8"/>
<dbReference type="GO" id="GO:0000981">
    <property type="term" value="F:DNA-binding transcription factor activity, RNA polymerase II-specific"/>
    <property type="evidence" value="ECO:0007669"/>
    <property type="project" value="InterPro"/>
</dbReference>
<accession>A0A9P9IJW8</accession>
<dbReference type="InterPro" id="IPR036864">
    <property type="entry name" value="Zn2-C6_fun-type_DNA-bd_sf"/>
</dbReference>
<proteinExistence type="predicted"/>
<dbReference type="OrthoDB" id="5121955at2759"/>
<evidence type="ECO:0000313" key="5">
    <source>
        <dbReference type="Proteomes" id="UP000717696"/>
    </source>
</evidence>
<organism evidence="4 5">
    <name type="scientific">Dactylonectria estremocensis</name>
    <dbReference type="NCBI Taxonomy" id="1079267"/>
    <lineage>
        <taxon>Eukaryota</taxon>
        <taxon>Fungi</taxon>
        <taxon>Dikarya</taxon>
        <taxon>Ascomycota</taxon>
        <taxon>Pezizomycotina</taxon>
        <taxon>Sordariomycetes</taxon>
        <taxon>Hypocreomycetidae</taxon>
        <taxon>Hypocreales</taxon>
        <taxon>Nectriaceae</taxon>
        <taxon>Dactylonectria</taxon>
    </lineage>
</organism>
<dbReference type="CDD" id="cd00067">
    <property type="entry name" value="GAL4"/>
    <property type="match status" value="1"/>
</dbReference>
<keyword evidence="1" id="KW-0539">Nucleus</keyword>
<dbReference type="Gene3D" id="4.10.240.10">
    <property type="entry name" value="Zn(2)-C6 fungal-type DNA-binding domain"/>
    <property type="match status" value="1"/>
</dbReference>
<dbReference type="Pfam" id="PF00172">
    <property type="entry name" value="Zn_clus"/>
    <property type="match status" value="1"/>
</dbReference>
<dbReference type="GO" id="GO:0008270">
    <property type="term" value="F:zinc ion binding"/>
    <property type="evidence" value="ECO:0007669"/>
    <property type="project" value="InterPro"/>
</dbReference>
<protein>
    <recommendedName>
        <fullName evidence="3">Zn(2)-C6 fungal-type domain-containing protein</fullName>
    </recommendedName>
</protein>
<evidence type="ECO:0000256" key="2">
    <source>
        <dbReference type="SAM" id="MobiDB-lite"/>
    </source>
</evidence>
<dbReference type="CDD" id="cd12148">
    <property type="entry name" value="fungal_TF_MHR"/>
    <property type="match status" value="1"/>
</dbReference>
<evidence type="ECO:0000259" key="3">
    <source>
        <dbReference type="PROSITE" id="PS50048"/>
    </source>
</evidence>
<dbReference type="PANTHER" id="PTHR47425:SF2">
    <property type="entry name" value="FARB-RELATED"/>
    <property type="match status" value="1"/>
</dbReference>
<gene>
    <name evidence="4" type="ORF">B0J13DRAFT_646961</name>
</gene>
<feature type="domain" description="Zn(2)-C6 fungal-type" evidence="3">
    <location>
        <begin position="25"/>
        <end position="57"/>
    </location>
</feature>
<dbReference type="PANTHER" id="PTHR47425">
    <property type="entry name" value="FARB-RELATED"/>
    <property type="match status" value="1"/>
</dbReference>
<dbReference type="InterPro" id="IPR001138">
    <property type="entry name" value="Zn2Cys6_DnaBD"/>
</dbReference>
<dbReference type="Proteomes" id="UP000717696">
    <property type="component" value="Unassembled WGS sequence"/>
</dbReference>
<keyword evidence="5" id="KW-1185">Reference proteome</keyword>
<comment type="caution">
    <text evidence="4">The sequence shown here is derived from an EMBL/GenBank/DDBJ whole genome shotgun (WGS) entry which is preliminary data.</text>
</comment>
<dbReference type="SMART" id="SM00066">
    <property type="entry name" value="GAL4"/>
    <property type="match status" value="1"/>
</dbReference>
<reference evidence="4" key="1">
    <citation type="journal article" date="2021" name="Nat. Commun.">
        <title>Genetic determinants of endophytism in the Arabidopsis root mycobiome.</title>
        <authorList>
            <person name="Mesny F."/>
            <person name="Miyauchi S."/>
            <person name="Thiergart T."/>
            <person name="Pickel B."/>
            <person name="Atanasova L."/>
            <person name="Karlsson M."/>
            <person name="Huettel B."/>
            <person name="Barry K.W."/>
            <person name="Haridas S."/>
            <person name="Chen C."/>
            <person name="Bauer D."/>
            <person name="Andreopoulos W."/>
            <person name="Pangilinan J."/>
            <person name="LaButti K."/>
            <person name="Riley R."/>
            <person name="Lipzen A."/>
            <person name="Clum A."/>
            <person name="Drula E."/>
            <person name="Henrissat B."/>
            <person name="Kohler A."/>
            <person name="Grigoriev I.V."/>
            <person name="Martin F.M."/>
            <person name="Hacquard S."/>
        </authorList>
    </citation>
    <scope>NUCLEOTIDE SEQUENCE</scope>
    <source>
        <strain evidence="4">MPI-CAGE-AT-0021</strain>
    </source>
</reference>
<dbReference type="EMBL" id="JAGMUU010000024">
    <property type="protein sequence ID" value="KAH7124938.1"/>
    <property type="molecule type" value="Genomic_DNA"/>
</dbReference>